<dbReference type="Proteomes" id="UP000663855">
    <property type="component" value="Unassembled WGS sequence"/>
</dbReference>
<reference evidence="2" key="1">
    <citation type="submission" date="2021-02" db="EMBL/GenBank/DDBJ databases">
        <authorList>
            <person name="Nowell W R."/>
        </authorList>
    </citation>
    <scope>NUCLEOTIDE SEQUENCE</scope>
</reference>
<evidence type="ECO:0000313" key="4">
    <source>
        <dbReference type="EMBL" id="CAF2122458.1"/>
    </source>
</evidence>
<gene>
    <name evidence="5" type="ORF">BYL167_LOCUS3167</name>
    <name evidence="2" type="ORF">CJN711_LOCUS8546</name>
    <name evidence="6" type="ORF">GIL414_LOCUS1462</name>
    <name evidence="3" type="ORF">KQP761_LOCUS8676</name>
    <name evidence="4" type="ORF">MBJ925_LOCUS26170</name>
    <name evidence="7" type="ORF">SMN809_LOCUS20690</name>
</gene>
<proteinExistence type="predicted"/>
<dbReference type="EMBL" id="CAJOBI010013806">
    <property type="protein sequence ID" value="CAF4173184.1"/>
    <property type="molecule type" value="Genomic_DNA"/>
</dbReference>
<dbReference type="Proteomes" id="UP000663834">
    <property type="component" value="Unassembled WGS sequence"/>
</dbReference>
<dbReference type="OrthoDB" id="10165453at2759"/>
<evidence type="ECO:0000313" key="7">
    <source>
        <dbReference type="EMBL" id="CAF4173184.1"/>
    </source>
</evidence>
<accession>A0A814R9J0</accession>
<evidence type="ECO:0000313" key="3">
    <source>
        <dbReference type="EMBL" id="CAF1380280.1"/>
    </source>
</evidence>
<evidence type="ECO:0000313" key="2">
    <source>
        <dbReference type="EMBL" id="CAF1130819.1"/>
    </source>
</evidence>
<organism evidence="2 8">
    <name type="scientific">Rotaria magnacalcarata</name>
    <dbReference type="NCBI Taxonomy" id="392030"/>
    <lineage>
        <taxon>Eukaryota</taxon>
        <taxon>Metazoa</taxon>
        <taxon>Spiralia</taxon>
        <taxon>Gnathifera</taxon>
        <taxon>Rotifera</taxon>
        <taxon>Eurotatoria</taxon>
        <taxon>Bdelloidea</taxon>
        <taxon>Philodinida</taxon>
        <taxon>Philodinidae</taxon>
        <taxon>Rotaria</taxon>
    </lineage>
</organism>
<feature type="region of interest" description="Disordered" evidence="1">
    <location>
        <begin position="138"/>
        <end position="160"/>
    </location>
</feature>
<evidence type="ECO:0000256" key="1">
    <source>
        <dbReference type="SAM" id="MobiDB-lite"/>
    </source>
</evidence>
<evidence type="ECO:0000313" key="6">
    <source>
        <dbReference type="EMBL" id="CAF3807829.1"/>
    </source>
</evidence>
<dbReference type="Proteomes" id="UP000681720">
    <property type="component" value="Unassembled WGS sequence"/>
</dbReference>
<dbReference type="EMBL" id="CAJOBH010000594">
    <property type="protein sequence ID" value="CAF3804167.1"/>
    <property type="molecule type" value="Genomic_DNA"/>
</dbReference>
<dbReference type="EMBL" id="CAJNRE010013859">
    <property type="protein sequence ID" value="CAF2122458.1"/>
    <property type="molecule type" value="Genomic_DNA"/>
</dbReference>
<dbReference type="EMBL" id="CAJOBJ010000242">
    <property type="protein sequence ID" value="CAF3807829.1"/>
    <property type="molecule type" value="Genomic_DNA"/>
</dbReference>
<dbReference type="AlphaFoldDB" id="A0A814R9J0"/>
<feature type="compositionally biased region" description="Polar residues" evidence="1">
    <location>
        <begin position="150"/>
        <end position="160"/>
    </location>
</feature>
<sequence>MAFSSNNILQNCLNETSVVSATVSTNMIIGSPTVPIQNELSSNVSLDGFQQVENKNKNKIKRKLATSTTLKKRTRYQTNIISKPVPPLPLVSIPDPIANEPFLHKIVQHVGSTLHIQGVQQVQNENAHELQDIQSVSNDPEAQRALSASHPEQISSTTESARYAQTRYPFPHLLLDSMLMEISILNFRLSNRSSNNDYDFLVFLKDASSFSFLLDQNNWPSTFSNEVYTFPYSPSIPPQLSLLIKNVDLRLDFNEFCQEIKTRYPQIKNVIRLKNKFNNDIKLVKLELTSSSVREELLIKRKITVDYIVYDIEEYLAPANILICSKCMGLGHFMKQCTQVKSTCRTCGEYADDLELHVCSKIEKCIHCGQNHKSNSLK</sequence>
<comment type="caution">
    <text evidence="2">The sequence shown here is derived from an EMBL/GenBank/DDBJ whole genome shotgun (WGS) entry which is preliminary data.</text>
</comment>
<dbReference type="Proteomes" id="UP000663824">
    <property type="component" value="Unassembled WGS sequence"/>
</dbReference>
<dbReference type="Proteomes" id="UP000676336">
    <property type="component" value="Unassembled WGS sequence"/>
</dbReference>
<evidence type="ECO:0008006" key="9">
    <source>
        <dbReference type="Google" id="ProtNLM"/>
    </source>
</evidence>
<evidence type="ECO:0000313" key="8">
    <source>
        <dbReference type="Proteomes" id="UP000663855"/>
    </source>
</evidence>
<dbReference type="EMBL" id="CAJNOV010003187">
    <property type="protein sequence ID" value="CAF1130819.1"/>
    <property type="molecule type" value="Genomic_DNA"/>
</dbReference>
<name>A0A814R9J0_9BILA</name>
<dbReference type="Proteomes" id="UP000681967">
    <property type="component" value="Unassembled WGS sequence"/>
</dbReference>
<evidence type="ECO:0000313" key="5">
    <source>
        <dbReference type="EMBL" id="CAF3804167.1"/>
    </source>
</evidence>
<protein>
    <recommendedName>
        <fullName evidence="9">CCHC-type domain-containing protein</fullName>
    </recommendedName>
</protein>
<dbReference type="EMBL" id="CAJNOW010003373">
    <property type="protein sequence ID" value="CAF1380280.1"/>
    <property type="molecule type" value="Genomic_DNA"/>
</dbReference>